<evidence type="ECO:0000313" key="12">
    <source>
        <dbReference type="Proteomes" id="UP001060919"/>
    </source>
</evidence>
<keyword evidence="8" id="KW-0028">Amino-acid biosynthesis</keyword>
<evidence type="ECO:0000256" key="4">
    <source>
        <dbReference type="ARBA" id="ARBA00022741"/>
    </source>
</evidence>
<dbReference type="RefSeq" id="WP_264789877.1">
    <property type="nucleotide sequence ID" value="NZ_AP026867.1"/>
</dbReference>
<reference evidence="11" key="1">
    <citation type="submission" date="2022-09" db="EMBL/GenBank/DDBJ databases">
        <title>Aureispira anguillicida sp. nov., isolated from Leptocephalus of Japanese eel Anguilla japonica.</title>
        <authorList>
            <person name="Yuasa K."/>
            <person name="Mekata T."/>
            <person name="Ikunari K."/>
        </authorList>
    </citation>
    <scope>NUCLEOTIDE SEQUENCE</scope>
    <source>
        <strain evidence="11">EL160426</strain>
    </source>
</reference>
<feature type="binding site" evidence="9">
    <location>
        <position position="102"/>
    </location>
    <ligand>
        <name>L-glutamine</name>
        <dbReference type="ChEBI" id="CHEBI:58359"/>
    </ligand>
</feature>
<dbReference type="Gene3D" id="3.60.20.10">
    <property type="entry name" value="Glutamine Phosphoribosylpyrophosphate, subunit 1, domain 1"/>
    <property type="match status" value="1"/>
</dbReference>
<dbReference type="SUPFAM" id="SSF52402">
    <property type="entry name" value="Adenine nucleotide alpha hydrolases-like"/>
    <property type="match status" value="1"/>
</dbReference>
<dbReference type="EC" id="6.3.5.4" evidence="3"/>
<name>A0A915YK14_9BACT</name>
<evidence type="ECO:0000256" key="6">
    <source>
        <dbReference type="ARBA" id="ARBA00022962"/>
    </source>
</evidence>
<feature type="active site" description="For GATase activity" evidence="8">
    <location>
        <position position="2"/>
    </location>
</feature>
<dbReference type="GO" id="GO:0006529">
    <property type="term" value="P:asparagine biosynthetic process"/>
    <property type="evidence" value="ECO:0007669"/>
    <property type="project" value="UniProtKB-KW"/>
</dbReference>
<dbReference type="InterPro" id="IPR014729">
    <property type="entry name" value="Rossmann-like_a/b/a_fold"/>
</dbReference>
<dbReference type="GO" id="GO:0004066">
    <property type="term" value="F:asparagine synthase (glutamine-hydrolyzing) activity"/>
    <property type="evidence" value="ECO:0007669"/>
    <property type="project" value="UniProtKB-EC"/>
</dbReference>
<dbReference type="EMBL" id="AP026867">
    <property type="protein sequence ID" value="BDS14660.1"/>
    <property type="molecule type" value="Genomic_DNA"/>
</dbReference>
<accession>A0A915YK14</accession>
<evidence type="ECO:0000256" key="9">
    <source>
        <dbReference type="PIRSR" id="PIRSR001589-2"/>
    </source>
</evidence>
<dbReference type="InterPro" id="IPR033738">
    <property type="entry name" value="AsnB_N"/>
</dbReference>
<dbReference type="Pfam" id="PF00733">
    <property type="entry name" value="Asn_synthase"/>
    <property type="match status" value="1"/>
</dbReference>
<evidence type="ECO:0000256" key="2">
    <source>
        <dbReference type="ARBA" id="ARBA00005752"/>
    </source>
</evidence>
<keyword evidence="5 9" id="KW-0067">ATP-binding</keyword>
<keyword evidence="6 8" id="KW-0315">Glutamine amidotransferase</keyword>
<keyword evidence="12" id="KW-1185">Reference proteome</keyword>
<organism evidence="11 12">
    <name type="scientific">Aureispira anguillae</name>
    <dbReference type="NCBI Taxonomy" id="2864201"/>
    <lineage>
        <taxon>Bacteria</taxon>
        <taxon>Pseudomonadati</taxon>
        <taxon>Bacteroidota</taxon>
        <taxon>Saprospiria</taxon>
        <taxon>Saprospirales</taxon>
        <taxon>Saprospiraceae</taxon>
        <taxon>Aureispira</taxon>
    </lineage>
</organism>
<dbReference type="KEGG" id="aup:AsAng_0054410"/>
<dbReference type="Proteomes" id="UP001060919">
    <property type="component" value="Chromosome"/>
</dbReference>
<evidence type="ECO:0000256" key="5">
    <source>
        <dbReference type="ARBA" id="ARBA00022840"/>
    </source>
</evidence>
<evidence type="ECO:0000259" key="10">
    <source>
        <dbReference type="PROSITE" id="PS51278"/>
    </source>
</evidence>
<evidence type="ECO:0000313" key="11">
    <source>
        <dbReference type="EMBL" id="BDS14660.1"/>
    </source>
</evidence>
<comment type="similarity">
    <text evidence="2">Belongs to the asparagine synthetase family.</text>
</comment>
<dbReference type="PIRSF" id="PIRSF001589">
    <property type="entry name" value="Asn_synthetase_glu-h"/>
    <property type="match status" value="1"/>
</dbReference>
<dbReference type="PANTHER" id="PTHR43284:SF1">
    <property type="entry name" value="ASPARAGINE SYNTHETASE"/>
    <property type="match status" value="1"/>
</dbReference>
<sequence>MCGISGVVYFNEIEVSHEIISDFNNQLVHRGPDGYDVWVDKDLNIGLGHRRLSILDLSEKASQPMSFANDRYWMVYNGEVYNFIELRDELTKLGHSFRSDSDSEVVLAAYTEWGGDCVNRFNGMWAIAILDRHKKELFLSRDRFGIKPFYYTNANGVFAFASESIAFHKLHGFKKEFHKNNLLYNITNPYSLEGTGQTIYKDLYQINAGHSAVLDLKTGAFNEYQWWDTFKNQVEVPTKYEDQVAVFRELVEDATRIRMRSDVPLASALSGGVDSSAVYCLINHIMKKQDVRRVHSDWQKAYNIGFPGSIFDESHFAQQVIDYTGGQGRFLLPDYSNLVDDIVASTLLFDNIYNIPIYPLSMVYGGMQQDGYKISMDGHGVDEMMFGYRASIKGVYRDALQSGNKEQEQAIRETYIGMFPKEEQSKQAKLLEALGHTQKEKLNLLQRGIRKVGRFLNQEKPSPSFFSFLEKSTPIAYPPLSLDNSMSKGNVHLYEMFHQSVLPSILRNFDRGAMQKSIEIRMPFMDWRLVSYVFSLPLESKLGGGYTKRILRDSMTGIMPEAIRTRKLKVGMSSPMPKWFGNELKPLIMDELQSIAFQNNDLWDAKAITAFVENRIKNNTWTYEECIQFWPLFNAHIITKNLNG</sequence>
<keyword evidence="4 9" id="KW-0547">Nucleotide-binding</keyword>
<dbReference type="CDD" id="cd00712">
    <property type="entry name" value="AsnB"/>
    <property type="match status" value="1"/>
</dbReference>
<dbReference type="GO" id="GO:0005524">
    <property type="term" value="F:ATP binding"/>
    <property type="evidence" value="ECO:0007669"/>
    <property type="project" value="UniProtKB-KW"/>
</dbReference>
<dbReference type="NCBIfam" id="TIGR01536">
    <property type="entry name" value="asn_synth_AEB"/>
    <property type="match status" value="1"/>
</dbReference>
<dbReference type="InterPro" id="IPR006426">
    <property type="entry name" value="Asn_synth_AEB"/>
</dbReference>
<evidence type="ECO:0000256" key="1">
    <source>
        <dbReference type="ARBA" id="ARBA00005187"/>
    </source>
</evidence>
<dbReference type="GO" id="GO:0005829">
    <property type="term" value="C:cytosol"/>
    <property type="evidence" value="ECO:0007669"/>
    <property type="project" value="TreeGrafter"/>
</dbReference>
<dbReference type="SUPFAM" id="SSF56235">
    <property type="entry name" value="N-terminal nucleophile aminohydrolases (Ntn hydrolases)"/>
    <property type="match status" value="1"/>
</dbReference>
<comment type="catalytic activity">
    <reaction evidence="7">
        <text>L-aspartate + L-glutamine + ATP + H2O = L-asparagine + L-glutamate + AMP + diphosphate + H(+)</text>
        <dbReference type="Rhea" id="RHEA:12228"/>
        <dbReference type="ChEBI" id="CHEBI:15377"/>
        <dbReference type="ChEBI" id="CHEBI:15378"/>
        <dbReference type="ChEBI" id="CHEBI:29985"/>
        <dbReference type="ChEBI" id="CHEBI:29991"/>
        <dbReference type="ChEBI" id="CHEBI:30616"/>
        <dbReference type="ChEBI" id="CHEBI:33019"/>
        <dbReference type="ChEBI" id="CHEBI:58048"/>
        <dbReference type="ChEBI" id="CHEBI:58359"/>
        <dbReference type="ChEBI" id="CHEBI:456215"/>
        <dbReference type="EC" id="6.3.5.4"/>
    </reaction>
</comment>
<protein>
    <recommendedName>
        <fullName evidence="3">asparagine synthase (glutamine-hydrolyzing)</fullName>
        <ecNumber evidence="3">6.3.5.4</ecNumber>
    </recommendedName>
</protein>
<gene>
    <name evidence="11" type="ORF">AsAng_0054410</name>
</gene>
<evidence type="ECO:0000256" key="7">
    <source>
        <dbReference type="ARBA" id="ARBA00048741"/>
    </source>
</evidence>
<dbReference type="InterPro" id="IPR051786">
    <property type="entry name" value="ASN_synthetase/amidase"/>
</dbReference>
<dbReference type="CDD" id="cd01991">
    <property type="entry name" value="Asn_synthase_B_C"/>
    <property type="match status" value="1"/>
</dbReference>
<dbReference type="AlphaFoldDB" id="A0A915YK14"/>
<dbReference type="InterPro" id="IPR001962">
    <property type="entry name" value="Asn_synthase"/>
</dbReference>
<evidence type="ECO:0000256" key="3">
    <source>
        <dbReference type="ARBA" id="ARBA00012737"/>
    </source>
</evidence>
<dbReference type="InterPro" id="IPR029055">
    <property type="entry name" value="Ntn_hydrolases_N"/>
</dbReference>
<dbReference type="InterPro" id="IPR017932">
    <property type="entry name" value="GATase_2_dom"/>
</dbReference>
<dbReference type="Pfam" id="PF13522">
    <property type="entry name" value="GATase_6"/>
    <property type="match status" value="1"/>
</dbReference>
<proteinExistence type="inferred from homology"/>
<evidence type="ECO:0000256" key="8">
    <source>
        <dbReference type="PIRSR" id="PIRSR001589-1"/>
    </source>
</evidence>
<feature type="domain" description="Glutamine amidotransferase type-2" evidence="10">
    <location>
        <begin position="2"/>
        <end position="217"/>
    </location>
</feature>
<keyword evidence="8" id="KW-0061">Asparagine biosynthesis</keyword>
<dbReference type="Gene3D" id="3.40.50.620">
    <property type="entry name" value="HUPs"/>
    <property type="match status" value="1"/>
</dbReference>
<dbReference type="PANTHER" id="PTHR43284">
    <property type="entry name" value="ASPARAGINE SYNTHETASE (GLUTAMINE-HYDROLYZING)"/>
    <property type="match status" value="1"/>
</dbReference>
<comment type="pathway">
    <text evidence="1">Amino-acid biosynthesis; L-asparagine biosynthesis; L-asparagine from L-aspartate (L-Gln route): step 1/1.</text>
</comment>
<dbReference type="PROSITE" id="PS51278">
    <property type="entry name" value="GATASE_TYPE_2"/>
    <property type="match status" value="1"/>
</dbReference>
<feature type="binding site" evidence="9">
    <location>
        <position position="304"/>
    </location>
    <ligand>
        <name>ATP</name>
        <dbReference type="ChEBI" id="CHEBI:30616"/>
    </ligand>
</feature>